<evidence type="ECO:0000313" key="2">
    <source>
        <dbReference type="EMBL" id="PSR73347.1"/>
    </source>
</evidence>
<gene>
    <name evidence="2" type="ORF">PHLCEN_2v10812</name>
</gene>
<proteinExistence type="predicted"/>
<dbReference type="GO" id="GO:0004366">
    <property type="term" value="F:glycerol-3-phosphate O-acyltransferase activity"/>
    <property type="evidence" value="ECO:0007669"/>
    <property type="project" value="TreeGrafter"/>
</dbReference>
<dbReference type="GO" id="GO:0016287">
    <property type="term" value="F:glycerone-phosphate O-acyltransferase activity"/>
    <property type="evidence" value="ECO:0007669"/>
    <property type="project" value="TreeGrafter"/>
</dbReference>
<name>A0A2R6NLY0_9APHY</name>
<organism evidence="2 3">
    <name type="scientific">Hermanssonia centrifuga</name>
    <dbReference type="NCBI Taxonomy" id="98765"/>
    <lineage>
        <taxon>Eukaryota</taxon>
        <taxon>Fungi</taxon>
        <taxon>Dikarya</taxon>
        <taxon>Basidiomycota</taxon>
        <taxon>Agaricomycotina</taxon>
        <taxon>Agaricomycetes</taxon>
        <taxon>Polyporales</taxon>
        <taxon>Meruliaceae</taxon>
        <taxon>Hermanssonia</taxon>
    </lineage>
</organism>
<evidence type="ECO:0000313" key="3">
    <source>
        <dbReference type="Proteomes" id="UP000186601"/>
    </source>
</evidence>
<dbReference type="InterPro" id="IPR052744">
    <property type="entry name" value="GPAT/DAPAT"/>
</dbReference>
<keyword evidence="1" id="KW-0812">Transmembrane</keyword>
<sequence length="315" mass="36054">MHHEISSGTLSAPSWRLIRNAKLAARIYAPLGTEMSLGDYVRVVISFQEAFKLAEAPHIESSSDGEANLSDSGEALDARIISLGSSLKHYQDELVRWGVKDDRIRRPLRRRVIIYRMSVRLLWSIFLFSISFPGLFLWLPVFITTFIAVREFKRTGPIWDTWDEIAQYKLVYGLISGICVWAGAVLLTFPIAPISAVAVPIIMWTSLRWLEDAVSAFRAFAALARLLWMGRARMLKLQVERSDLHGGVMDLAINTIGLPADPEKFFAETGRKEKGRVRGKWASSAKYFSLRRRRKRDWNETLRLYDKVDYPDDPY</sequence>
<dbReference type="EMBL" id="MLYV02001082">
    <property type="protein sequence ID" value="PSR73347.1"/>
    <property type="molecule type" value="Genomic_DNA"/>
</dbReference>
<reference evidence="2 3" key="1">
    <citation type="submission" date="2018-02" db="EMBL/GenBank/DDBJ databases">
        <title>Genome sequence of the basidiomycete white-rot fungus Phlebia centrifuga.</title>
        <authorList>
            <person name="Granchi Z."/>
            <person name="Peng M."/>
            <person name="de Vries R.P."/>
            <person name="Hilden K."/>
            <person name="Makela M.R."/>
            <person name="Grigoriev I."/>
            <person name="Riley R."/>
        </authorList>
    </citation>
    <scope>NUCLEOTIDE SEQUENCE [LARGE SCALE GENOMIC DNA]</scope>
    <source>
        <strain evidence="2 3">FBCC195</strain>
    </source>
</reference>
<dbReference type="AlphaFoldDB" id="A0A2R6NLY0"/>
<dbReference type="OrthoDB" id="5567124at2759"/>
<comment type="caution">
    <text evidence="2">The sequence shown here is derived from an EMBL/GenBank/DDBJ whole genome shotgun (WGS) entry which is preliminary data.</text>
</comment>
<dbReference type="Proteomes" id="UP000186601">
    <property type="component" value="Unassembled WGS sequence"/>
</dbReference>
<protein>
    <submittedName>
        <fullName evidence="2">Uncharacterized protein</fullName>
    </submittedName>
</protein>
<dbReference type="PANTHER" id="PTHR31605:SF0">
    <property type="entry name" value="GLYCEROL-3-PHOSPHATE O-ACYLTRANSFERASE 1"/>
    <property type="match status" value="1"/>
</dbReference>
<feature type="transmembrane region" description="Helical" evidence="1">
    <location>
        <begin position="170"/>
        <end position="203"/>
    </location>
</feature>
<accession>A0A2R6NLY0</accession>
<dbReference type="PANTHER" id="PTHR31605">
    <property type="entry name" value="GLYCEROL-3-PHOSPHATE O-ACYLTRANSFERASE 1"/>
    <property type="match status" value="1"/>
</dbReference>
<dbReference type="GO" id="GO:0008654">
    <property type="term" value="P:phospholipid biosynthetic process"/>
    <property type="evidence" value="ECO:0007669"/>
    <property type="project" value="TreeGrafter"/>
</dbReference>
<keyword evidence="3" id="KW-1185">Reference proteome</keyword>
<keyword evidence="1" id="KW-0472">Membrane</keyword>
<evidence type="ECO:0000256" key="1">
    <source>
        <dbReference type="SAM" id="Phobius"/>
    </source>
</evidence>
<feature type="transmembrane region" description="Helical" evidence="1">
    <location>
        <begin position="121"/>
        <end position="149"/>
    </location>
</feature>
<keyword evidence="1" id="KW-1133">Transmembrane helix</keyword>